<dbReference type="EMBL" id="CP108318">
    <property type="protein sequence ID" value="WTW65879.1"/>
    <property type="molecule type" value="Genomic_DNA"/>
</dbReference>
<accession>A0AAU2VFM3</accession>
<proteinExistence type="inferred from homology"/>
<protein>
    <submittedName>
        <fullName evidence="3">Universal stress protein</fullName>
    </submittedName>
</protein>
<feature type="domain" description="UspA" evidence="2">
    <location>
        <begin position="1"/>
        <end position="144"/>
    </location>
</feature>
<sequence>MTHTVTVGLDGSTESLAAADWAAREALLRDVPLRLVHAWVWQPPYGYTPMAGVSAPEPVVEEQRLWAESVPRKAEADLSARHPTLRITTDRISDLPVPALLAASGETDLLVLGSRGLSGLTGFLVGSVGLAVVASTACPVVMVRAGERAEDEHRPADAAGLPSAGSPFRDVVVGLDLEHPVDAVTEFAFEAAARRGAALRVVHTWTLPPYYYGYGGALDPMLATELGGQVRHTLSDTLRPWREKFPGVEVVEQTAMGGAGPCLLDASRDASLVVVGRRRRRAPVGPHIGPVTHAVLHHASAPVAVVPYG</sequence>
<feature type="domain" description="UspA" evidence="2">
    <location>
        <begin position="168"/>
        <end position="307"/>
    </location>
</feature>
<dbReference type="Gene3D" id="3.40.50.620">
    <property type="entry name" value="HUPs"/>
    <property type="match status" value="2"/>
</dbReference>
<dbReference type="PANTHER" id="PTHR46268:SF6">
    <property type="entry name" value="UNIVERSAL STRESS PROTEIN UP12"/>
    <property type="match status" value="1"/>
</dbReference>
<evidence type="ECO:0000256" key="1">
    <source>
        <dbReference type="ARBA" id="ARBA00008791"/>
    </source>
</evidence>
<dbReference type="PANTHER" id="PTHR46268">
    <property type="entry name" value="STRESS RESPONSE PROTEIN NHAX"/>
    <property type="match status" value="1"/>
</dbReference>
<dbReference type="InterPro" id="IPR014729">
    <property type="entry name" value="Rossmann-like_a/b/a_fold"/>
</dbReference>
<dbReference type="Pfam" id="PF00582">
    <property type="entry name" value="Usp"/>
    <property type="match status" value="2"/>
</dbReference>
<dbReference type="InterPro" id="IPR006016">
    <property type="entry name" value="UspA"/>
</dbReference>
<comment type="similarity">
    <text evidence="1">Belongs to the universal stress protein A family.</text>
</comment>
<name>A0AAU2VFM3_9ACTN</name>
<dbReference type="AlphaFoldDB" id="A0AAU2VFM3"/>
<evidence type="ECO:0000313" key="3">
    <source>
        <dbReference type="EMBL" id="WTW65879.1"/>
    </source>
</evidence>
<reference evidence="3" key="1">
    <citation type="submission" date="2022-10" db="EMBL/GenBank/DDBJ databases">
        <title>The complete genomes of actinobacterial strains from the NBC collection.</title>
        <authorList>
            <person name="Joergensen T.S."/>
            <person name="Alvarez Arevalo M."/>
            <person name="Sterndorff E.B."/>
            <person name="Faurdal D."/>
            <person name="Vuksanovic O."/>
            <person name="Mourched A.-S."/>
            <person name="Charusanti P."/>
            <person name="Shaw S."/>
            <person name="Blin K."/>
            <person name="Weber T."/>
        </authorList>
    </citation>
    <scope>NUCLEOTIDE SEQUENCE</scope>
    <source>
        <strain evidence="3">NBC_00003</strain>
    </source>
</reference>
<evidence type="ECO:0000259" key="2">
    <source>
        <dbReference type="Pfam" id="PF00582"/>
    </source>
</evidence>
<gene>
    <name evidence="3" type="ORF">OG549_37515</name>
</gene>
<organism evidence="3">
    <name type="scientific">Streptomyces sp. NBC_00003</name>
    <dbReference type="NCBI Taxonomy" id="2903608"/>
    <lineage>
        <taxon>Bacteria</taxon>
        <taxon>Bacillati</taxon>
        <taxon>Actinomycetota</taxon>
        <taxon>Actinomycetes</taxon>
        <taxon>Kitasatosporales</taxon>
        <taxon>Streptomycetaceae</taxon>
        <taxon>Streptomyces</taxon>
    </lineage>
</organism>
<dbReference type="SUPFAM" id="SSF52402">
    <property type="entry name" value="Adenine nucleotide alpha hydrolases-like"/>
    <property type="match status" value="2"/>
</dbReference>
<dbReference type="InterPro" id="IPR006015">
    <property type="entry name" value="Universal_stress_UspA"/>
</dbReference>
<dbReference type="PRINTS" id="PR01438">
    <property type="entry name" value="UNVRSLSTRESS"/>
</dbReference>